<dbReference type="InterPro" id="IPR051477">
    <property type="entry name" value="Expansin_CellWall"/>
</dbReference>
<reference evidence="5" key="1">
    <citation type="submission" date="2022-11" db="UniProtKB">
        <authorList>
            <consortium name="WormBaseParasite"/>
        </authorList>
    </citation>
    <scope>IDENTIFICATION</scope>
</reference>
<dbReference type="SUPFAM" id="SSF50685">
    <property type="entry name" value="Barwin-like endoglucanases"/>
    <property type="match status" value="1"/>
</dbReference>
<dbReference type="PANTHER" id="PTHR31836">
    <property type="match status" value="1"/>
</dbReference>
<evidence type="ECO:0000313" key="4">
    <source>
        <dbReference type="Proteomes" id="UP000887561"/>
    </source>
</evidence>
<dbReference type="PANTHER" id="PTHR31836:SF28">
    <property type="entry name" value="SRCR DOMAIN-CONTAINING PROTEIN-RELATED"/>
    <property type="match status" value="1"/>
</dbReference>
<organism evidence="4 5">
    <name type="scientific">Meloidogyne javanica</name>
    <name type="common">Root-knot nematode worm</name>
    <dbReference type="NCBI Taxonomy" id="6303"/>
    <lineage>
        <taxon>Eukaryota</taxon>
        <taxon>Metazoa</taxon>
        <taxon>Ecdysozoa</taxon>
        <taxon>Nematoda</taxon>
        <taxon>Chromadorea</taxon>
        <taxon>Rhabditida</taxon>
        <taxon>Tylenchina</taxon>
        <taxon>Tylenchomorpha</taxon>
        <taxon>Tylenchoidea</taxon>
        <taxon>Meloidogynidae</taxon>
        <taxon>Meloidogyninae</taxon>
        <taxon>Meloidogyne</taxon>
        <taxon>Meloidogyne incognita group</taxon>
    </lineage>
</organism>
<keyword evidence="1 2" id="KW-0732">Signal</keyword>
<evidence type="ECO:0000256" key="1">
    <source>
        <dbReference type="ARBA" id="ARBA00022729"/>
    </source>
</evidence>
<protein>
    <submittedName>
        <fullName evidence="5">RlpA-like protein double-psi beta-barrel domain-containing protein</fullName>
    </submittedName>
</protein>
<evidence type="ECO:0000313" key="5">
    <source>
        <dbReference type="WBParaSite" id="scaffold3048_cov270.g5891"/>
    </source>
</evidence>
<feature type="signal peptide" evidence="2">
    <location>
        <begin position="1"/>
        <end position="19"/>
    </location>
</feature>
<accession>A0A915M8E1</accession>
<dbReference type="WBParaSite" id="scaffold3048_cov270.g5891">
    <property type="protein sequence ID" value="scaffold3048_cov270.g5891"/>
    <property type="gene ID" value="scaffold3048_cov270.g5891"/>
</dbReference>
<dbReference type="Pfam" id="PF03330">
    <property type="entry name" value="DPBB_1"/>
    <property type="match status" value="1"/>
</dbReference>
<feature type="domain" description="RlpA-like protein double-psi beta-barrel" evidence="3">
    <location>
        <begin position="146"/>
        <end position="188"/>
    </location>
</feature>
<feature type="chain" id="PRO_5037252851" evidence="2">
    <location>
        <begin position="20"/>
        <end position="372"/>
    </location>
</feature>
<dbReference type="InterPro" id="IPR009009">
    <property type="entry name" value="RlpA-like_DPBB"/>
</dbReference>
<evidence type="ECO:0000256" key="2">
    <source>
        <dbReference type="SAM" id="SignalP"/>
    </source>
</evidence>
<name>A0A915M8E1_MELJA</name>
<dbReference type="Proteomes" id="UP000887561">
    <property type="component" value="Unplaced"/>
</dbReference>
<sequence>MLAFLFIFTLSISSTGTFSILPLSSQAWLDYLKPLRGQDSTPIENVVGHFVGIDKFGGNELVVKQLLTTKDTCIKMFDQQSDFDWILNYQFNNGILTHYKTGDGGACGVDTSDPIMSAAASTELFNPKAPWVESCRPGKPWMNSDRICINKCVKIQYNGKTVTVPITNSCPGCPRNHLDLSIPTFMWLEPNWRLGRLFNYLKLSYKYGDESYGNQYGELYGDYKKMLELWNTRRRMFRSPSNDEELLIKVMYANGFEGTYQQLKDVLRSKNTKQVSDYVTTYFQNVHSEMEYIKEEINKNFDANARQYIINNIIENSFGYKDPIPEGKTLCFCGAATKYGQKIVEHKCGNYFHQACLIEWFEKGESSGNNNH</sequence>
<keyword evidence="4" id="KW-1185">Reference proteome</keyword>
<proteinExistence type="predicted"/>
<dbReference type="AlphaFoldDB" id="A0A915M8E1"/>
<dbReference type="Gene3D" id="2.40.40.10">
    <property type="entry name" value="RlpA-like domain"/>
    <property type="match status" value="1"/>
</dbReference>
<dbReference type="CDD" id="cd16448">
    <property type="entry name" value="RING-H2"/>
    <property type="match status" value="1"/>
</dbReference>
<evidence type="ECO:0000259" key="3">
    <source>
        <dbReference type="Pfam" id="PF03330"/>
    </source>
</evidence>
<dbReference type="InterPro" id="IPR036908">
    <property type="entry name" value="RlpA-like_sf"/>
</dbReference>